<proteinExistence type="predicted"/>
<protein>
    <recommendedName>
        <fullName evidence="3">ATP-grasp domain-containing protein</fullName>
    </recommendedName>
</protein>
<accession>A0A1Z4LMZ9</accession>
<dbReference type="GO" id="GO:0009432">
    <property type="term" value="P:SOS response"/>
    <property type="evidence" value="ECO:0007669"/>
    <property type="project" value="TreeGrafter"/>
</dbReference>
<sequence>MKTLTIIANPENRRVGLIQKALENLNLPPATVISYADLITGKQDLEQFKPDNIIRFDSPEKNFEVDKAIIAAGEELEGVEGEEEGEGVEINNYQRISTSEVKKLEFDKGRIFYPRQWYLGWRNLLRGWEKDLTPNPSPCLRRVENNLTPNPSPYIRRGENRVMNHPGDIAVMFDKPRCHERFSQNNVPVARSLGKIHNYEHLREEMQSQGLERVFIKLSHGSSASGVIAYRANSRFESAITTVERVRENGETLLYNSRRIRNYTKREEIADIINILTAEGVQIEEWLPKARLQGCGFDLRVVVINGEARHTVVRLGKSPMTNLHLGNERGDINEFLEKVSDSNWQKMRQTCEQAAALFPNSLYCGVDLMILPDWEQHAVLEINAFGDLLPGILWNGMDTYESELKAIIN</sequence>
<organism evidence="1 2">
    <name type="scientific">Calothrix parasitica NIES-267</name>
    <dbReference type="NCBI Taxonomy" id="1973488"/>
    <lineage>
        <taxon>Bacteria</taxon>
        <taxon>Bacillati</taxon>
        <taxon>Cyanobacteriota</taxon>
        <taxon>Cyanophyceae</taxon>
        <taxon>Nostocales</taxon>
        <taxon>Calotrichaceae</taxon>
        <taxon>Calothrix</taxon>
    </lineage>
</organism>
<dbReference type="AlphaFoldDB" id="A0A1Z4LMZ9"/>
<keyword evidence="2" id="KW-1185">Reference proteome</keyword>
<evidence type="ECO:0000313" key="1">
    <source>
        <dbReference type="EMBL" id="BAY82610.1"/>
    </source>
</evidence>
<evidence type="ECO:0008006" key="3">
    <source>
        <dbReference type="Google" id="ProtNLM"/>
    </source>
</evidence>
<reference evidence="1 2" key="1">
    <citation type="submission" date="2017-06" db="EMBL/GenBank/DDBJ databases">
        <title>Genome sequencing of cyanobaciteial culture collection at National Institute for Environmental Studies (NIES).</title>
        <authorList>
            <person name="Hirose Y."/>
            <person name="Shimura Y."/>
            <person name="Fujisawa T."/>
            <person name="Nakamura Y."/>
            <person name="Kawachi M."/>
        </authorList>
    </citation>
    <scope>NUCLEOTIDE SEQUENCE [LARGE SCALE GENOMIC DNA]</scope>
    <source>
        <strain evidence="1 2">NIES-267</strain>
    </source>
</reference>
<dbReference type="InterPro" id="IPR047778">
    <property type="entry name" value="STM4014-like"/>
</dbReference>
<dbReference type="GO" id="GO:0005737">
    <property type="term" value="C:cytoplasm"/>
    <property type="evidence" value="ECO:0007669"/>
    <property type="project" value="TreeGrafter"/>
</dbReference>
<dbReference type="Proteomes" id="UP000218418">
    <property type="component" value="Chromosome"/>
</dbReference>
<dbReference type="PANTHER" id="PTHR21621">
    <property type="entry name" value="RIBOSOMAL PROTEIN S6 MODIFICATION PROTEIN"/>
    <property type="match status" value="1"/>
</dbReference>
<dbReference type="NCBIfam" id="NF038074">
    <property type="entry name" value="fam_STM4014"/>
    <property type="match status" value="1"/>
</dbReference>
<dbReference type="InterPro" id="IPR026838">
    <property type="entry name" value="YheC/D"/>
</dbReference>
<evidence type="ECO:0000313" key="2">
    <source>
        <dbReference type="Proteomes" id="UP000218418"/>
    </source>
</evidence>
<dbReference type="SUPFAM" id="SSF56059">
    <property type="entry name" value="Glutathione synthetase ATP-binding domain-like"/>
    <property type="match status" value="1"/>
</dbReference>
<name>A0A1Z4LMZ9_9CYAN</name>
<gene>
    <name evidence="1" type="ORF">NIES267_20930</name>
</gene>
<dbReference type="PANTHER" id="PTHR21621:SF0">
    <property type="entry name" value="BETA-CITRYLGLUTAMATE SYNTHASE B-RELATED"/>
    <property type="match status" value="1"/>
</dbReference>
<dbReference type="EMBL" id="AP018227">
    <property type="protein sequence ID" value="BAY82610.1"/>
    <property type="molecule type" value="Genomic_DNA"/>
</dbReference>
<dbReference type="OrthoDB" id="9789963at2"/>
<dbReference type="Pfam" id="PF14398">
    <property type="entry name" value="ATPgrasp_YheCD"/>
    <property type="match status" value="1"/>
</dbReference>
<dbReference type="GO" id="GO:0018169">
    <property type="term" value="F:ribosomal S6-glutamic acid ligase activity"/>
    <property type="evidence" value="ECO:0007669"/>
    <property type="project" value="TreeGrafter"/>
</dbReference>
<dbReference type="Gene3D" id="3.30.470.20">
    <property type="entry name" value="ATP-grasp fold, B domain"/>
    <property type="match status" value="1"/>
</dbReference>